<evidence type="ECO:0000256" key="1">
    <source>
        <dbReference type="SAM" id="MobiDB-lite"/>
    </source>
</evidence>
<dbReference type="GO" id="GO:0005783">
    <property type="term" value="C:endoplasmic reticulum"/>
    <property type="evidence" value="ECO:0007669"/>
    <property type="project" value="TreeGrafter"/>
</dbReference>
<evidence type="ECO:0000256" key="2">
    <source>
        <dbReference type="SAM" id="SignalP"/>
    </source>
</evidence>
<sequence>MAVNSTCSFTTLCCVALWSFGRASGATYVPPPNSTVKPGFPVPMNTDNPGVRKAARFGVYRYNNSSNDLFLFKESQINKAMVQVRRAQTSGHPPNHLPVDPPTEYPRKRSPDPPQDWYGCLKKNSLCPSVPFNCSTELCHPIPTLVTAQSTHNSQRDYLISSQNLSIPFPCPYFRAGNCFL</sequence>
<dbReference type="AlphaFoldDB" id="A0A672USC1"/>
<feature type="chain" id="PRO_5025693181" evidence="2">
    <location>
        <begin position="26"/>
        <end position="181"/>
    </location>
</feature>
<dbReference type="GeneTree" id="ENSGT00940000160277"/>
<dbReference type="InParanoid" id="A0A672USC1"/>
<feature type="compositionally biased region" description="Pro residues" evidence="1">
    <location>
        <begin position="95"/>
        <end position="104"/>
    </location>
</feature>
<organism evidence="3 4">
    <name type="scientific">Strigops habroptila</name>
    <name type="common">Kakapo</name>
    <dbReference type="NCBI Taxonomy" id="2489341"/>
    <lineage>
        <taxon>Eukaryota</taxon>
        <taxon>Metazoa</taxon>
        <taxon>Chordata</taxon>
        <taxon>Craniata</taxon>
        <taxon>Vertebrata</taxon>
        <taxon>Euteleostomi</taxon>
        <taxon>Archelosauria</taxon>
        <taxon>Archosauria</taxon>
        <taxon>Dinosauria</taxon>
        <taxon>Saurischia</taxon>
        <taxon>Theropoda</taxon>
        <taxon>Coelurosauria</taxon>
        <taxon>Aves</taxon>
        <taxon>Neognathae</taxon>
        <taxon>Neoaves</taxon>
        <taxon>Telluraves</taxon>
        <taxon>Australaves</taxon>
        <taxon>Psittaciformes</taxon>
        <taxon>Psittacidae</taxon>
        <taxon>Strigops</taxon>
    </lineage>
</organism>
<dbReference type="GO" id="GO:0005615">
    <property type="term" value="C:extracellular space"/>
    <property type="evidence" value="ECO:0007669"/>
    <property type="project" value="TreeGrafter"/>
</dbReference>
<feature type="signal peptide" evidence="2">
    <location>
        <begin position="1"/>
        <end position="25"/>
    </location>
</feature>
<dbReference type="GO" id="GO:0006955">
    <property type="term" value="P:immune response"/>
    <property type="evidence" value="ECO:0007669"/>
    <property type="project" value="InterPro"/>
</dbReference>
<dbReference type="PANTHER" id="PTHR47141:SF1">
    <property type="entry name" value="CYSTATIN-F"/>
    <property type="match status" value="1"/>
</dbReference>
<reference evidence="3 4" key="1">
    <citation type="submission" date="2019-11" db="EMBL/GenBank/DDBJ databases">
        <title>Strigops habroptila (kakapo) genome, bStrHab1, primary haplotype, v2.</title>
        <authorList>
            <person name="Jarvis E.D."/>
            <person name="Howard J."/>
            <person name="Rhie A."/>
            <person name="Phillippy A."/>
            <person name="Korlach J."/>
            <person name="Digby A."/>
            <person name="Iorns D."/>
            <person name="Eason D."/>
            <person name="Robertson B."/>
            <person name="Raemaekers T."/>
            <person name="Howe K."/>
            <person name="Lewin H."/>
            <person name="Damas J."/>
            <person name="Hastie A."/>
            <person name="Tracey A."/>
            <person name="Chow W."/>
            <person name="Fedrigo O."/>
        </authorList>
    </citation>
    <scope>NUCLEOTIDE SEQUENCE [LARGE SCALE GENOMIC DNA]</scope>
</reference>
<proteinExistence type="predicted"/>
<protein>
    <submittedName>
        <fullName evidence="3">Cystatin F</fullName>
    </submittedName>
</protein>
<dbReference type="Gene3D" id="3.10.450.10">
    <property type="match status" value="1"/>
</dbReference>
<evidence type="ECO:0000313" key="3">
    <source>
        <dbReference type="Ensembl" id="ENSSHBP00005017390.1"/>
    </source>
</evidence>
<dbReference type="SUPFAM" id="SSF54403">
    <property type="entry name" value="Cystatin/monellin"/>
    <property type="match status" value="1"/>
</dbReference>
<dbReference type="PANTHER" id="PTHR47141">
    <property type="entry name" value="CYSTATIN-F"/>
    <property type="match status" value="1"/>
</dbReference>
<reference evidence="3" key="2">
    <citation type="submission" date="2025-08" db="UniProtKB">
        <authorList>
            <consortium name="Ensembl"/>
        </authorList>
    </citation>
    <scope>IDENTIFICATION</scope>
</reference>
<dbReference type="InterPro" id="IPR042886">
    <property type="entry name" value="Cystatin-F"/>
</dbReference>
<evidence type="ECO:0000313" key="4">
    <source>
        <dbReference type="Proteomes" id="UP000472266"/>
    </source>
</evidence>
<keyword evidence="4" id="KW-1185">Reference proteome</keyword>
<dbReference type="CDD" id="cd00042">
    <property type="entry name" value="CY"/>
    <property type="match status" value="1"/>
</dbReference>
<reference evidence="3" key="3">
    <citation type="submission" date="2025-09" db="UniProtKB">
        <authorList>
            <consortium name="Ensembl"/>
        </authorList>
    </citation>
    <scope>IDENTIFICATION</scope>
</reference>
<dbReference type="GO" id="GO:0005770">
    <property type="term" value="C:late endosome"/>
    <property type="evidence" value="ECO:0007669"/>
    <property type="project" value="TreeGrafter"/>
</dbReference>
<keyword evidence="2" id="KW-0732">Signal</keyword>
<dbReference type="GO" id="GO:1903979">
    <property type="term" value="P:negative regulation of microglial cell activation"/>
    <property type="evidence" value="ECO:0007669"/>
    <property type="project" value="TreeGrafter"/>
</dbReference>
<dbReference type="InterPro" id="IPR046350">
    <property type="entry name" value="Cystatin_sf"/>
</dbReference>
<dbReference type="GO" id="GO:0031643">
    <property type="term" value="P:positive regulation of myelination"/>
    <property type="evidence" value="ECO:0007669"/>
    <property type="project" value="TreeGrafter"/>
</dbReference>
<accession>A0A672USC1</accession>
<dbReference type="Proteomes" id="UP000472266">
    <property type="component" value="Chromosome 11"/>
</dbReference>
<dbReference type="GO" id="GO:0005794">
    <property type="term" value="C:Golgi apparatus"/>
    <property type="evidence" value="ECO:0007669"/>
    <property type="project" value="TreeGrafter"/>
</dbReference>
<name>A0A672USC1_STRHB</name>
<dbReference type="Ensembl" id="ENSSHBT00005020774.1">
    <property type="protein sequence ID" value="ENSSHBP00005017390.1"/>
    <property type="gene ID" value="ENSSHBG00005015067.1"/>
</dbReference>
<dbReference type="GO" id="GO:0004869">
    <property type="term" value="F:cysteine-type endopeptidase inhibitor activity"/>
    <property type="evidence" value="ECO:0007669"/>
    <property type="project" value="InterPro"/>
</dbReference>
<dbReference type="InterPro" id="IPR000010">
    <property type="entry name" value="Cystatin_dom"/>
</dbReference>
<feature type="region of interest" description="Disordered" evidence="1">
    <location>
        <begin position="85"/>
        <end position="112"/>
    </location>
</feature>
<gene>
    <name evidence="3" type="primary">CST7</name>
</gene>
<dbReference type="GO" id="GO:0005764">
    <property type="term" value="C:lysosome"/>
    <property type="evidence" value="ECO:0007669"/>
    <property type="project" value="TreeGrafter"/>
</dbReference>